<feature type="domain" description="DUF11" evidence="2">
    <location>
        <begin position="69"/>
        <end position="170"/>
    </location>
</feature>
<dbReference type="Proteomes" id="UP000176504">
    <property type="component" value="Unassembled WGS sequence"/>
</dbReference>
<proteinExistence type="predicted"/>
<protein>
    <recommendedName>
        <fullName evidence="2">DUF11 domain-containing protein</fullName>
    </recommendedName>
</protein>
<feature type="transmembrane region" description="Helical" evidence="1">
    <location>
        <begin position="9"/>
        <end position="27"/>
    </location>
</feature>
<name>A0A1F4VEW4_UNCKA</name>
<keyword evidence="1" id="KW-0472">Membrane</keyword>
<evidence type="ECO:0000259" key="2">
    <source>
        <dbReference type="Pfam" id="PF01345"/>
    </source>
</evidence>
<dbReference type="InterPro" id="IPR047589">
    <property type="entry name" value="DUF11_rpt"/>
</dbReference>
<dbReference type="NCBIfam" id="TIGR01451">
    <property type="entry name" value="B_ant_repeat"/>
    <property type="match status" value="1"/>
</dbReference>
<dbReference type="AlphaFoldDB" id="A0A1F4VEW4"/>
<dbReference type="EMBL" id="MEVI01000001">
    <property type="protein sequence ID" value="OGC55699.1"/>
    <property type="molecule type" value="Genomic_DNA"/>
</dbReference>
<organism evidence="3 4">
    <name type="scientific">candidate division WWE3 bacterium RIFCSPLOWO2_01_FULL_41_18</name>
    <dbReference type="NCBI Taxonomy" id="1802625"/>
    <lineage>
        <taxon>Bacteria</taxon>
        <taxon>Katanobacteria</taxon>
    </lineage>
</organism>
<gene>
    <name evidence="3" type="ORF">A3A78_01510</name>
</gene>
<keyword evidence="1" id="KW-0812">Transmembrane</keyword>
<accession>A0A1F4VEW4</accession>
<comment type="caution">
    <text evidence="3">The sequence shown here is derived from an EMBL/GenBank/DDBJ whole genome shotgun (WGS) entry which is preliminary data.</text>
</comment>
<keyword evidence="1" id="KW-1133">Transmembrane helix</keyword>
<evidence type="ECO:0000313" key="4">
    <source>
        <dbReference type="Proteomes" id="UP000176504"/>
    </source>
</evidence>
<reference evidence="3 4" key="1">
    <citation type="journal article" date="2016" name="Nat. Commun.">
        <title>Thousands of microbial genomes shed light on interconnected biogeochemical processes in an aquifer system.</title>
        <authorList>
            <person name="Anantharaman K."/>
            <person name="Brown C.T."/>
            <person name="Hug L.A."/>
            <person name="Sharon I."/>
            <person name="Castelle C.J."/>
            <person name="Probst A.J."/>
            <person name="Thomas B.C."/>
            <person name="Singh A."/>
            <person name="Wilkins M.J."/>
            <person name="Karaoz U."/>
            <person name="Brodie E.L."/>
            <person name="Williams K.H."/>
            <person name="Hubbard S.S."/>
            <person name="Banfield J.F."/>
        </authorList>
    </citation>
    <scope>NUCLEOTIDE SEQUENCE [LARGE SCALE GENOMIC DNA]</scope>
</reference>
<evidence type="ECO:0000313" key="3">
    <source>
        <dbReference type="EMBL" id="OGC55699.1"/>
    </source>
</evidence>
<dbReference type="NCBIfam" id="TIGR01167">
    <property type="entry name" value="LPXTG_anchor"/>
    <property type="match status" value="1"/>
</dbReference>
<evidence type="ECO:0000256" key="1">
    <source>
        <dbReference type="SAM" id="Phobius"/>
    </source>
</evidence>
<dbReference type="Pfam" id="PF01345">
    <property type="entry name" value="DUF11"/>
    <property type="match status" value="1"/>
</dbReference>
<dbReference type="InterPro" id="IPR001434">
    <property type="entry name" value="OmcB-like_DUF11"/>
</dbReference>
<sequence length="210" mass="23027">MFNTYTKKLILGISTFIVLSVAGMVFMNKVIFANSCERTYGGGLECDRGLDIEKVVRIGDSGSFSESVNADKGDIITFKITIKNTGDVDIEDLEFKDILPDELELIEGDLTQKFERIDNGNDKKIVIYIKAKVKDSEFKSGVAECVTNVAKVEADIDEDGDKDKKSDSASVCFGKAVKELPKTGPEQTIPMTLYGLGMIITGLGLKKRFS</sequence>